<sequence>MGEAKKRKESGDLDYWYHGTNETFSTWDMPPITAQYKPELLPHPFISFTKDRTLAAAAGSTCGGLCRVKLSDTAKILDLRQSTAANEKHWETVRTSPVGQIHKLTQSFSGWIQACVSGEILRIHHDDGELGRRLDRLQNKYHRRLGSVQERAYAFLEVQNATRSWINDVMTPAREMGYDGVICAEIDRYRAGGSKSCVNLYVFNPNAVSHPDWVSVANIALIEPHLAKIRALGLFS</sequence>
<dbReference type="EMBL" id="CADIKR010000001">
    <property type="protein sequence ID" value="CAB3824393.1"/>
    <property type="molecule type" value="Genomic_DNA"/>
</dbReference>
<comment type="caution">
    <text evidence="1">The sequence shown here is derived from an EMBL/GenBank/DDBJ whole genome shotgun (WGS) entry which is preliminary data.</text>
</comment>
<accession>A0ABM8L7K3</accession>
<evidence type="ECO:0000313" key="2">
    <source>
        <dbReference type="Proteomes" id="UP000507140"/>
    </source>
</evidence>
<keyword evidence="2" id="KW-1185">Reference proteome</keyword>
<protein>
    <recommendedName>
        <fullName evidence="3">RES domain-containing protein</fullName>
    </recommendedName>
</protein>
<evidence type="ECO:0008006" key="3">
    <source>
        <dbReference type="Google" id="ProtNLM"/>
    </source>
</evidence>
<organism evidence="1 2">
    <name type="scientific">Achromobacter mucicolens</name>
    <dbReference type="NCBI Taxonomy" id="1389922"/>
    <lineage>
        <taxon>Bacteria</taxon>
        <taxon>Pseudomonadati</taxon>
        <taxon>Pseudomonadota</taxon>
        <taxon>Betaproteobacteria</taxon>
        <taxon>Burkholderiales</taxon>
        <taxon>Alcaligenaceae</taxon>
        <taxon>Achromobacter</taxon>
    </lineage>
</organism>
<dbReference type="Proteomes" id="UP000507140">
    <property type="component" value="Unassembled WGS sequence"/>
</dbReference>
<proteinExistence type="predicted"/>
<evidence type="ECO:0000313" key="1">
    <source>
        <dbReference type="EMBL" id="CAB3824393.1"/>
    </source>
</evidence>
<dbReference type="RefSeq" id="WP_180097552.1">
    <property type="nucleotide sequence ID" value="NZ_CADIKR010000001.1"/>
</dbReference>
<reference evidence="1 2" key="1">
    <citation type="submission" date="2020-04" db="EMBL/GenBank/DDBJ databases">
        <authorList>
            <person name="De Canck E."/>
        </authorList>
    </citation>
    <scope>NUCLEOTIDE SEQUENCE [LARGE SCALE GENOMIC DNA]</scope>
    <source>
        <strain evidence="1 2">LMG 3415</strain>
    </source>
</reference>
<name>A0ABM8L7K3_9BURK</name>
<gene>
    <name evidence="1" type="ORF">LMG3415_00577</name>
</gene>